<dbReference type="SUPFAM" id="SSF53098">
    <property type="entry name" value="Ribonuclease H-like"/>
    <property type="match status" value="1"/>
</dbReference>
<dbReference type="InterPro" id="IPR001584">
    <property type="entry name" value="Integrase_cat-core"/>
</dbReference>
<reference evidence="2 3" key="1">
    <citation type="journal article" date="2012" name="Nat. Biotechnol.">
        <title>Draft genome sequence of pigeonpea (Cajanus cajan), an orphan legume crop of resource-poor farmers.</title>
        <authorList>
            <person name="Varshney R.K."/>
            <person name="Chen W."/>
            <person name="Li Y."/>
            <person name="Bharti A.K."/>
            <person name="Saxena R.K."/>
            <person name="Schlueter J.A."/>
            <person name="Donoghue M.T."/>
            <person name="Azam S."/>
            <person name="Fan G."/>
            <person name="Whaley A.M."/>
            <person name="Farmer A.D."/>
            <person name="Sheridan J."/>
            <person name="Iwata A."/>
            <person name="Tuteja R."/>
            <person name="Penmetsa R.V."/>
            <person name="Wu W."/>
            <person name="Upadhyaya H.D."/>
            <person name="Yang S.P."/>
            <person name="Shah T."/>
            <person name="Saxena K.B."/>
            <person name="Michael T."/>
            <person name="McCombie W.R."/>
            <person name="Yang B."/>
            <person name="Zhang G."/>
            <person name="Yang H."/>
            <person name="Wang J."/>
            <person name="Spillane C."/>
            <person name="Cook D.R."/>
            <person name="May G.D."/>
            <person name="Xu X."/>
            <person name="Jackson S.A."/>
        </authorList>
    </citation>
    <scope>NUCLEOTIDE SEQUENCE [LARGE SCALE GENOMIC DNA]</scope>
    <source>
        <strain evidence="3">cv. Asha</strain>
    </source>
</reference>
<feature type="non-terminal residue" evidence="2">
    <location>
        <position position="1"/>
    </location>
</feature>
<evidence type="ECO:0000313" key="3">
    <source>
        <dbReference type="Proteomes" id="UP000075243"/>
    </source>
</evidence>
<accession>A0A151TB09</accession>
<name>A0A151TB09_CAJCA</name>
<gene>
    <name evidence="2" type="ORF">KK1_018804</name>
</gene>
<dbReference type="Proteomes" id="UP000075243">
    <property type="component" value="Chromosome 7"/>
</dbReference>
<dbReference type="InterPro" id="IPR036397">
    <property type="entry name" value="RNaseH_sf"/>
</dbReference>
<dbReference type="PANTHER" id="PTHR42648">
    <property type="entry name" value="TRANSPOSASE, PUTATIVE-RELATED"/>
    <property type="match status" value="1"/>
</dbReference>
<evidence type="ECO:0000259" key="1">
    <source>
        <dbReference type="PROSITE" id="PS50994"/>
    </source>
</evidence>
<dbReference type="Gramene" id="C.cajan_18270.t">
    <property type="protein sequence ID" value="C.cajan_18270.t"/>
    <property type="gene ID" value="C.cajan_18270"/>
</dbReference>
<organism evidence="2 3">
    <name type="scientific">Cajanus cajan</name>
    <name type="common">Pigeon pea</name>
    <name type="synonym">Cajanus indicus</name>
    <dbReference type="NCBI Taxonomy" id="3821"/>
    <lineage>
        <taxon>Eukaryota</taxon>
        <taxon>Viridiplantae</taxon>
        <taxon>Streptophyta</taxon>
        <taxon>Embryophyta</taxon>
        <taxon>Tracheophyta</taxon>
        <taxon>Spermatophyta</taxon>
        <taxon>Magnoliopsida</taxon>
        <taxon>eudicotyledons</taxon>
        <taxon>Gunneridae</taxon>
        <taxon>Pentapetalae</taxon>
        <taxon>rosids</taxon>
        <taxon>fabids</taxon>
        <taxon>Fabales</taxon>
        <taxon>Fabaceae</taxon>
        <taxon>Papilionoideae</taxon>
        <taxon>50 kb inversion clade</taxon>
        <taxon>NPAAA clade</taxon>
        <taxon>indigoferoid/millettioid clade</taxon>
        <taxon>Phaseoleae</taxon>
        <taxon>Cajanus</taxon>
    </lineage>
</organism>
<protein>
    <submittedName>
        <fullName evidence="2">Retrovirus-related Pol polyprotein from transposon TNT 1-94</fullName>
    </submittedName>
</protein>
<dbReference type="InterPro" id="IPR039537">
    <property type="entry name" value="Retrotran_Ty1/copia-like"/>
</dbReference>
<dbReference type="PANTHER" id="PTHR42648:SF28">
    <property type="entry name" value="TRANSPOSON-ENCODED PROTEIN WITH RIBONUCLEASE H-LIKE AND RETROVIRUS ZINC FINGER-LIKE DOMAINS"/>
    <property type="match status" value="1"/>
</dbReference>
<sequence length="189" mass="21826">KPTTIVDFSSDEEKTYYKAWEKSKILPNLDFTDLNICVYCIKGEATGSTQPLETVHTDICGPFDVNSFGKEKYFITFIDDYSCYGYVYLLHEKSQVVDALEVYLNEVERKLDKRVKVVRSDKGGEYYGRYDETGQHLGPFAKFLILYVDDILLATNDLGLLHETKKFPSNNFKMKDVDEASYVIKIEIF</sequence>
<feature type="domain" description="Integrase catalytic" evidence="1">
    <location>
        <begin position="47"/>
        <end position="146"/>
    </location>
</feature>
<dbReference type="GO" id="GO:0003676">
    <property type="term" value="F:nucleic acid binding"/>
    <property type="evidence" value="ECO:0007669"/>
    <property type="project" value="InterPro"/>
</dbReference>
<dbReference type="InterPro" id="IPR012337">
    <property type="entry name" value="RNaseH-like_sf"/>
</dbReference>
<dbReference type="AlphaFoldDB" id="A0A151TB09"/>
<dbReference type="GO" id="GO:0015074">
    <property type="term" value="P:DNA integration"/>
    <property type="evidence" value="ECO:0007669"/>
    <property type="project" value="InterPro"/>
</dbReference>
<dbReference type="EMBL" id="CM003609">
    <property type="protein sequence ID" value="KYP64213.1"/>
    <property type="molecule type" value="Genomic_DNA"/>
</dbReference>
<dbReference type="Gene3D" id="3.30.420.10">
    <property type="entry name" value="Ribonuclease H-like superfamily/Ribonuclease H"/>
    <property type="match status" value="1"/>
</dbReference>
<dbReference type="PROSITE" id="PS50994">
    <property type="entry name" value="INTEGRASE"/>
    <property type="match status" value="1"/>
</dbReference>
<proteinExistence type="predicted"/>
<evidence type="ECO:0000313" key="2">
    <source>
        <dbReference type="EMBL" id="KYP64213.1"/>
    </source>
</evidence>
<keyword evidence="3" id="KW-1185">Reference proteome</keyword>